<dbReference type="OrthoDB" id="10577188at2759"/>
<evidence type="ECO:0000313" key="3">
    <source>
        <dbReference type="EMBL" id="VUG18385.1"/>
    </source>
</evidence>
<evidence type="ECO:0000313" key="4">
    <source>
        <dbReference type="Proteomes" id="UP000478008"/>
    </source>
</evidence>
<protein>
    <submittedName>
        <fullName evidence="3">DEBR0S3_09406g1_1</fullName>
    </submittedName>
</protein>
<dbReference type="Proteomes" id="UP000478008">
    <property type="component" value="Unassembled WGS sequence"/>
</dbReference>
<dbReference type="EMBL" id="CABFWN010000003">
    <property type="protein sequence ID" value="VUG18385.1"/>
    <property type="molecule type" value="Genomic_DNA"/>
</dbReference>
<keyword evidence="4" id="KW-1185">Reference proteome</keyword>
<reference evidence="3 4" key="1">
    <citation type="submission" date="2019-07" db="EMBL/GenBank/DDBJ databases">
        <authorList>
            <person name="Friedrich A."/>
            <person name="Schacherer J."/>
        </authorList>
    </citation>
    <scope>NUCLEOTIDE SEQUENCE [LARGE SCALE GENOMIC DNA]</scope>
</reference>
<dbReference type="EMBL" id="CP063134">
    <property type="protein sequence ID" value="QOU19471.1"/>
    <property type="molecule type" value="Genomic_DNA"/>
</dbReference>
<evidence type="ECO:0000313" key="2">
    <source>
        <dbReference type="EMBL" id="QOU19471.1"/>
    </source>
</evidence>
<reference evidence="2" key="2">
    <citation type="submission" date="2020-10" db="EMBL/GenBank/DDBJ databases">
        <authorList>
            <person name="Palmer J.M."/>
        </authorList>
    </citation>
    <scope>NUCLEOTIDE SEQUENCE</scope>
    <source>
        <strain evidence="2">UCD 2041</strain>
    </source>
</reference>
<feature type="region of interest" description="Disordered" evidence="1">
    <location>
        <begin position="81"/>
        <end position="110"/>
    </location>
</feature>
<dbReference type="AlphaFoldDB" id="A0A3F2Y596"/>
<gene>
    <name evidence="2" type="ORF">BRETT_003619</name>
    <name evidence="3" type="ORF">DEBR0S3_09406G</name>
</gene>
<reference evidence="2" key="3">
    <citation type="journal article" name="BMC Genomics">
        <title>New genome assemblies reveal patterns of domestication and adaptation across Brettanomyces (Dekkera) species.</title>
        <authorList>
            <person name="Roach M.J."/>
            <person name="Borneman A.R."/>
        </authorList>
    </citation>
    <scope>NUCLEOTIDE SEQUENCE</scope>
    <source>
        <strain evidence="2">UCD 2041</strain>
    </source>
</reference>
<name>A0A3F2Y596_DEKBR</name>
<organism evidence="3 4">
    <name type="scientific">Dekkera bruxellensis</name>
    <name type="common">Brettanomyces custersii</name>
    <dbReference type="NCBI Taxonomy" id="5007"/>
    <lineage>
        <taxon>Eukaryota</taxon>
        <taxon>Fungi</taxon>
        <taxon>Dikarya</taxon>
        <taxon>Ascomycota</taxon>
        <taxon>Saccharomycotina</taxon>
        <taxon>Pichiomycetes</taxon>
        <taxon>Pichiales</taxon>
        <taxon>Pichiaceae</taxon>
        <taxon>Brettanomyces</taxon>
    </lineage>
</organism>
<feature type="compositionally biased region" description="Low complexity" evidence="1">
    <location>
        <begin position="100"/>
        <end position="110"/>
    </location>
</feature>
<dbReference type="Proteomes" id="UP000663131">
    <property type="component" value="Chromosome 6"/>
</dbReference>
<proteinExistence type="predicted"/>
<sequence>MSSFLDRWIYNRSRGSYSGTYNLTTGTYNTSSGTPISTTEKAEHYEASKSPGTTPNLRNVPYAYYKKEGKHDKMDGEILVHPSTSAETKKLISEMERRGSTSSTSSEESG</sequence>
<accession>A0A3F2Y596</accession>
<dbReference type="RefSeq" id="XP_041135964.1">
    <property type="nucleotide sequence ID" value="XM_041282125.1"/>
</dbReference>
<feature type="compositionally biased region" description="Basic and acidic residues" evidence="1">
    <location>
        <begin position="87"/>
        <end position="99"/>
    </location>
</feature>
<dbReference type="GeneID" id="64575542"/>
<dbReference type="KEGG" id="bbrx:BRETT_003619"/>
<evidence type="ECO:0000256" key="1">
    <source>
        <dbReference type="SAM" id="MobiDB-lite"/>
    </source>
</evidence>